<keyword evidence="10" id="KW-1185">Reference proteome</keyword>
<dbReference type="Gene3D" id="1.20.120.10">
    <property type="entry name" value="Cytochrome c/b562"/>
    <property type="match status" value="1"/>
</dbReference>
<keyword evidence="2 7" id="KW-0349">Heme</keyword>
<dbReference type="GO" id="GO:0020037">
    <property type="term" value="F:heme binding"/>
    <property type="evidence" value="ECO:0007669"/>
    <property type="project" value="InterPro"/>
</dbReference>
<protein>
    <submittedName>
        <fullName evidence="9">Cytochrome c556</fullName>
    </submittedName>
</protein>
<keyword evidence="1" id="KW-0813">Transport</keyword>
<feature type="binding site" description="covalent" evidence="7">
    <location>
        <position position="144"/>
    </location>
    <ligand>
        <name>heme c</name>
        <dbReference type="ChEBI" id="CHEBI:61717"/>
    </ligand>
</feature>
<dbReference type="Proteomes" id="UP000590524">
    <property type="component" value="Unassembled WGS sequence"/>
</dbReference>
<dbReference type="AlphaFoldDB" id="A0A7W6LMR1"/>
<feature type="chain" id="PRO_5031281529" evidence="8">
    <location>
        <begin position="25"/>
        <end position="154"/>
    </location>
</feature>
<evidence type="ECO:0000313" key="9">
    <source>
        <dbReference type="EMBL" id="MBB4146273.1"/>
    </source>
</evidence>
<dbReference type="GO" id="GO:0022900">
    <property type="term" value="P:electron transport chain"/>
    <property type="evidence" value="ECO:0007669"/>
    <property type="project" value="InterPro"/>
</dbReference>
<keyword evidence="3 6" id="KW-0479">Metal-binding</keyword>
<dbReference type="PRINTS" id="PR00608">
    <property type="entry name" value="CYTCHROMECII"/>
</dbReference>
<dbReference type="PIRSF" id="PIRSF000027">
    <property type="entry name" value="Cytc_c_prime"/>
    <property type="match status" value="1"/>
</dbReference>
<dbReference type="GO" id="GO:0005506">
    <property type="term" value="F:iron ion binding"/>
    <property type="evidence" value="ECO:0007669"/>
    <property type="project" value="InterPro"/>
</dbReference>
<dbReference type="GO" id="GO:0009055">
    <property type="term" value="F:electron transfer activity"/>
    <property type="evidence" value="ECO:0007669"/>
    <property type="project" value="InterPro"/>
</dbReference>
<reference evidence="9 10" key="1">
    <citation type="submission" date="2020-08" db="EMBL/GenBank/DDBJ databases">
        <title>Genomic Encyclopedia of Type Strains, Phase IV (KMG-IV): sequencing the most valuable type-strain genomes for metagenomic binning, comparative biology and taxonomic classification.</title>
        <authorList>
            <person name="Goeker M."/>
        </authorList>
    </citation>
    <scope>NUCLEOTIDE SEQUENCE [LARGE SCALE GENOMIC DNA]</scope>
    <source>
        <strain evidence="9 10">DSM 19371</strain>
    </source>
</reference>
<feature type="signal peptide" evidence="8">
    <location>
        <begin position="1"/>
        <end position="24"/>
    </location>
</feature>
<dbReference type="InterPro" id="IPR010980">
    <property type="entry name" value="Cyt_c/b562"/>
</dbReference>
<dbReference type="GO" id="GO:0042597">
    <property type="term" value="C:periplasmic space"/>
    <property type="evidence" value="ECO:0007669"/>
    <property type="project" value="InterPro"/>
</dbReference>
<name>A0A7W6LMR1_9SPHN</name>
<evidence type="ECO:0000256" key="4">
    <source>
        <dbReference type="ARBA" id="ARBA00022982"/>
    </source>
</evidence>
<dbReference type="InterPro" id="IPR012127">
    <property type="entry name" value="Cyt_c_prime"/>
</dbReference>
<organism evidence="9 10">
    <name type="scientific">Sphingobium scionense</name>
    <dbReference type="NCBI Taxonomy" id="1404341"/>
    <lineage>
        <taxon>Bacteria</taxon>
        <taxon>Pseudomonadati</taxon>
        <taxon>Pseudomonadota</taxon>
        <taxon>Alphaproteobacteria</taxon>
        <taxon>Sphingomonadales</taxon>
        <taxon>Sphingomonadaceae</taxon>
        <taxon>Sphingobium</taxon>
    </lineage>
</organism>
<evidence type="ECO:0000256" key="7">
    <source>
        <dbReference type="PIRSR" id="PIRSR000027-2"/>
    </source>
</evidence>
<evidence type="ECO:0000256" key="5">
    <source>
        <dbReference type="ARBA" id="ARBA00023004"/>
    </source>
</evidence>
<dbReference type="Pfam" id="PF01322">
    <property type="entry name" value="Cytochrom_C_2"/>
    <property type="match status" value="1"/>
</dbReference>
<dbReference type="RefSeq" id="WP_188080246.1">
    <property type="nucleotide sequence ID" value="NZ_JACIEU010000001.1"/>
</dbReference>
<sequence>MHDTAQMKRPAAMLALLCAVPLAAAPGDIVATRIAGFREVGAAFKNINDELKSATPQTYVIQISARQIRDYARQQQGWFPAGSGPKPGVKTAAKPEIWSQPAAFKAAQDGFTAQANSFATVAASGDVAKMRAAAKTLGQSCGTCHRSFRVEEKR</sequence>
<comment type="PTM">
    <text evidence="7">Binds 1 heme group per subunit.</text>
</comment>
<evidence type="ECO:0000313" key="10">
    <source>
        <dbReference type="Proteomes" id="UP000590524"/>
    </source>
</evidence>
<evidence type="ECO:0000256" key="8">
    <source>
        <dbReference type="SAM" id="SignalP"/>
    </source>
</evidence>
<evidence type="ECO:0000256" key="1">
    <source>
        <dbReference type="ARBA" id="ARBA00022448"/>
    </source>
</evidence>
<evidence type="ECO:0000256" key="6">
    <source>
        <dbReference type="PIRSR" id="PIRSR000027-1"/>
    </source>
</evidence>
<proteinExistence type="predicted"/>
<keyword evidence="8" id="KW-0732">Signal</keyword>
<dbReference type="InterPro" id="IPR015984">
    <property type="entry name" value="Cyt_c_prime_subgr"/>
</dbReference>
<accession>A0A7W6LMR1</accession>
<evidence type="ECO:0000256" key="2">
    <source>
        <dbReference type="ARBA" id="ARBA00022617"/>
    </source>
</evidence>
<dbReference type="EMBL" id="JACIEU010000001">
    <property type="protein sequence ID" value="MBB4146273.1"/>
    <property type="molecule type" value="Genomic_DNA"/>
</dbReference>
<feature type="binding site" description="axial binding residue" evidence="6">
    <location>
        <position position="145"/>
    </location>
    <ligand>
        <name>heme c</name>
        <dbReference type="ChEBI" id="CHEBI:61717"/>
    </ligand>
    <ligandPart>
        <name>Fe</name>
        <dbReference type="ChEBI" id="CHEBI:18248"/>
    </ligandPart>
</feature>
<dbReference type="InterPro" id="IPR002321">
    <property type="entry name" value="Cyt_c_II"/>
</dbReference>
<dbReference type="PROSITE" id="PS51009">
    <property type="entry name" value="CYTCII"/>
    <property type="match status" value="1"/>
</dbReference>
<comment type="caution">
    <text evidence="9">The sequence shown here is derived from an EMBL/GenBank/DDBJ whole genome shotgun (WGS) entry which is preliminary data.</text>
</comment>
<keyword evidence="5 6" id="KW-0408">Iron</keyword>
<gene>
    <name evidence="9" type="ORF">GGQ90_000026</name>
</gene>
<keyword evidence="4" id="KW-0249">Electron transport</keyword>
<feature type="binding site" description="covalent" evidence="7">
    <location>
        <position position="141"/>
    </location>
    <ligand>
        <name>heme c</name>
        <dbReference type="ChEBI" id="CHEBI:61717"/>
    </ligand>
</feature>
<evidence type="ECO:0000256" key="3">
    <source>
        <dbReference type="ARBA" id="ARBA00022723"/>
    </source>
</evidence>
<dbReference type="SUPFAM" id="SSF47175">
    <property type="entry name" value="Cytochromes"/>
    <property type="match status" value="1"/>
</dbReference>